<protein>
    <recommendedName>
        <fullName evidence="6">Protein bicaudal D</fullName>
    </recommendedName>
</protein>
<feature type="coiled-coil region" evidence="3">
    <location>
        <begin position="255"/>
        <end position="296"/>
    </location>
</feature>
<comment type="similarity">
    <text evidence="1">Belongs to the BicD family.</text>
</comment>
<evidence type="ECO:0000313" key="5">
    <source>
        <dbReference type="Proteomes" id="UP001626550"/>
    </source>
</evidence>
<organism evidence="4 5">
    <name type="scientific">Cichlidogyrus casuarinus</name>
    <dbReference type="NCBI Taxonomy" id="1844966"/>
    <lineage>
        <taxon>Eukaryota</taxon>
        <taxon>Metazoa</taxon>
        <taxon>Spiralia</taxon>
        <taxon>Lophotrochozoa</taxon>
        <taxon>Platyhelminthes</taxon>
        <taxon>Monogenea</taxon>
        <taxon>Monopisthocotylea</taxon>
        <taxon>Dactylogyridea</taxon>
        <taxon>Ancyrocephalidae</taxon>
        <taxon>Cichlidogyrus</taxon>
    </lineage>
</organism>
<dbReference type="AlphaFoldDB" id="A0ABD2Q378"/>
<evidence type="ECO:0000256" key="3">
    <source>
        <dbReference type="SAM" id="Coils"/>
    </source>
</evidence>
<dbReference type="EMBL" id="JBJKFK010001109">
    <property type="protein sequence ID" value="KAL3314070.1"/>
    <property type="molecule type" value="Genomic_DNA"/>
</dbReference>
<feature type="coiled-coil region" evidence="3">
    <location>
        <begin position="626"/>
        <end position="674"/>
    </location>
</feature>
<reference evidence="4 5" key="1">
    <citation type="submission" date="2024-11" db="EMBL/GenBank/DDBJ databases">
        <title>Adaptive evolution of stress response genes in parasites aligns with host niche diversity.</title>
        <authorList>
            <person name="Hahn C."/>
            <person name="Resl P."/>
        </authorList>
    </citation>
    <scope>NUCLEOTIDE SEQUENCE [LARGE SCALE GENOMIC DNA]</scope>
    <source>
        <strain evidence="4">EGGRZ-B1_66</strain>
        <tissue evidence="4">Body</tissue>
    </source>
</reference>
<evidence type="ECO:0008006" key="6">
    <source>
        <dbReference type="Google" id="ProtNLM"/>
    </source>
</evidence>
<evidence type="ECO:0000313" key="4">
    <source>
        <dbReference type="EMBL" id="KAL3314070.1"/>
    </source>
</evidence>
<proteinExistence type="inferred from homology"/>
<dbReference type="Gene3D" id="6.10.250.2470">
    <property type="match status" value="1"/>
</dbReference>
<accession>A0ABD2Q378</accession>
<keyword evidence="2 3" id="KW-0175">Coiled coil</keyword>
<dbReference type="PANTHER" id="PTHR31233:SF6">
    <property type="entry name" value="PROTEIN BICAUDAL D"/>
    <property type="match status" value="1"/>
</dbReference>
<gene>
    <name evidence="4" type="ORF">Ciccas_007322</name>
</gene>
<dbReference type="PANTHER" id="PTHR31233">
    <property type="entry name" value="BICAUDAL D FAMILY MEMBER"/>
    <property type="match status" value="1"/>
</dbReference>
<name>A0ABD2Q378_9PLAT</name>
<dbReference type="InterPro" id="IPR018477">
    <property type="entry name" value="BICD"/>
</dbReference>
<dbReference type="Proteomes" id="UP001626550">
    <property type="component" value="Unassembled WGS sequence"/>
</dbReference>
<evidence type="ECO:0000256" key="2">
    <source>
        <dbReference type="ARBA" id="ARBA00023054"/>
    </source>
</evidence>
<feature type="non-terminal residue" evidence="4">
    <location>
        <position position="686"/>
    </location>
</feature>
<feature type="coiled-coil region" evidence="3">
    <location>
        <begin position="6"/>
        <end position="219"/>
    </location>
</feature>
<sequence length="686" mass="79175">MTVKNAEELQKDVDDLQTQLIEAKRLQEEAANFGLKLLEEKQNLEYQLSSSDKVIQNLRLEIDQANQKLHEQTDLKRKISEAELVHEQAEASALQNRENYHKTCIKQLELDLKSLKQKYERQITENDKLHSTYAEISSKLEHIEADAKKFKLENEELKAQNLQLTRENLDVAGENVELQKVNMRLKMEQYQFDNLKHDNKKLDEEIEILNSQLEEATKNKLLTDQYLEEALNETTRLEGEEDKKTETSLFSELQSSSAMDDLRELKEENATIKAQLERATSELTAKTEKIHSLKSQLDLIQDMNRKGDQEFEEPTSRDLMTESFIASQPTDPEEKIMNLLRALRRIECRYSVATQQILSLQQDLWQFREKEKLINRPELQTEKGRFEEIVKLQAELEEKGVRIKSLETKLDEKSVDKLTDKHLKSLHKTLNSDLTEVLDIYALVLNSIDEKPSKQVVELAERLGLKVCFDLATEPPSPDTSLSSESTSQKNEIETVDGLLSLCEGLRPLLTSLRHVLYILREKSDHNAAGVSNAANDLSEKDRLKSQLAKLMADNTTKREQIATMRKLISSNKLTAENALANLKQRYENDKLIFATSMQALRKELKAIKESTQAQNDLRTTFCQRIDELNMQSDEYQVKLLAAEEEKRTVNSLLRLAIQQKLALTQRLEELEMAREVTTPFFNHPP</sequence>
<comment type="caution">
    <text evidence="4">The sequence shown here is derived from an EMBL/GenBank/DDBJ whole genome shotgun (WGS) entry which is preliminary data.</text>
</comment>
<evidence type="ECO:0000256" key="1">
    <source>
        <dbReference type="ARBA" id="ARBA00010061"/>
    </source>
</evidence>
<keyword evidence="5" id="KW-1185">Reference proteome</keyword>
<dbReference type="Pfam" id="PF09730">
    <property type="entry name" value="BicD"/>
    <property type="match status" value="2"/>
</dbReference>